<dbReference type="RefSeq" id="WP_038563363.1">
    <property type="nucleotide sequence ID" value="NZ_CP008876.1"/>
</dbReference>
<evidence type="ECO:0000313" key="7">
    <source>
        <dbReference type="EMBL" id="AIF67587.1"/>
    </source>
</evidence>
<comment type="subcellular location">
    <subcellularLocation>
        <location evidence="1">Cell membrane</location>
        <topology evidence="1">Multi-pass membrane protein</topology>
    </subcellularLocation>
</comment>
<feature type="transmembrane region" description="Helical" evidence="6">
    <location>
        <begin position="110"/>
        <end position="132"/>
    </location>
</feature>
<dbReference type="InterPro" id="IPR001123">
    <property type="entry name" value="LeuE-type"/>
</dbReference>
<organism evidence="7 8">
    <name type="scientific">Terribacillus saccharophilus</name>
    <dbReference type="NCBI Taxonomy" id="361277"/>
    <lineage>
        <taxon>Bacteria</taxon>
        <taxon>Bacillati</taxon>
        <taxon>Bacillota</taxon>
        <taxon>Bacilli</taxon>
        <taxon>Bacillales</taxon>
        <taxon>Bacillaceae</taxon>
        <taxon>Terribacillus</taxon>
    </lineage>
</organism>
<dbReference type="GeneID" id="34223159"/>
<evidence type="ECO:0000256" key="6">
    <source>
        <dbReference type="SAM" id="Phobius"/>
    </source>
</evidence>
<accession>A0A075LNN9</accession>
<keyword evidence="5 6" id="KW-0472">Membrane</keyword>
<reference evidence="7 8" key="1">
    <citation type="submission" date="2014-07" db="EMBL/GenBank/DDBJ databases">
        <title>Complete genome sequence of a moderately halophilic bacterium Terribacillus aidingensis MP602, isolated from Cryptomeria fortunei in Tianmu mountain in China.</title>
        <authorList>
            <person name="Wang Y."/>
            <person name="Lu P."/>
            <person name="Zhang L."/>
        </authorList>
    </citation>
    <scope>NUCLEOTIDE SEQUENCE [LARGE SCALE GENOMIC DNA]</scope>
    <source>
        <strain evidence="7 8">MP602</strain>
    </source>
</reference>
<dbReference type="GO" id="GO:0005886">
    <property type="term" value="C:plasma membrane"/>
    <property type="evidence" value="ECO:0007669"/>
    <property type="project" value="UniProtKB-SubCell"/>
</dbReference>
<dbReference type="GO" id="GO:0015171">
    <property type="term" value="F:amino acid transmembrane transporter activity"/>
    <property type="evidence" value="ECO:0007669"/>
    <property type="project" value="TreeGrafter"/>
</dbReference>
<evidence type="ECO:0000256" key="4">
    <source>
        <dbReference type="ARBA" id="ARBA00022989"/>
    </source>
</evidence>
<evidence type="ECO:0000256" key="1">
    <source>
        <dbReference type="ARBA" id="ARBA00004651"/>
    </source>
</evidence>
<feature type="transmembrane region" description="Helical" evidence="6">
    <location>
        <begin position="144"/>
        <end position="168"/>
    </location>
</feature>
<dbReference type="AlphaFoldDB" id="A0A075LNN9"/>
<gene>
    <name evidence="7" type="ORF">GZ22_13720</name>
</gene>
<evidence type="ECO:0000256" key="3">
    <source>
        <dbReference type="ARBA" id="ARBA00022692"/>
    </source>
</evidence>
<sequence>MEPVIHGIILAFGLILPLGVQNVFLFNQGIIQKRFIHTLPAVITAGMADTIMISIAVTGISVLVWSIPWIQAVLYAVGFCFLAYIGWSLWKSAPESVQSGEERFTPRKQIIFAASVSLLNPHAILDIVGVIGTSSLAYTGMEKWSYTIACIVVSWIWFLGLAAAGRFIGQLDAQGKMLVVLNRISALLIWIMAIFMLIRLSKFL</sequence>
<protein>
    <submittedName>
        <fullName evidence="7">LysE family L-lysine exporter</fullName>
    </submittedName>
</protein>
<name>A0A075LNN9_9BACI</name>
<dbReference type="Pfam" id="PF01810">
    <property type="entry name" value="LysE"/>
    <property type="match status" value="1"/>
</dbReference>
<feature type="transmembrane region" description="Helical" evidence="6">
    <location>
        <begin position="6"/>
        <end position="26"/>
    </location>
</feature>
<evidence type="ECO:0000256" key="2">
    <source>
        <dbReference type="ARBA" id="ARBA00022475"/>
    </source>
</evidence>
<keyword evidence="4 6" id="KW-1133">Transmembrane helix</keyword>
<keyword evidence="2" id="KW-1003">Cell membrane</keyword>
<feature type="transmembrane region" description="Helical" evidence="6">
    <location>
        <begin position="38"/>
        <end position="63"/>
    </location>
</feature>
<dbReference type="EMBL" id="CP008876">
    <property type="protein sequence ID" value="AIF67587.1"/>
    <property type="molecule type" value="Genomic_DNA"/>
</dbReference>
<dbReference type="PANTHER" id="PTHR30086:SF20">
    <property type="entry name" value="ARGININE EXPORTER PROTEIN ARGO-RELATED"/>
    <property type="match status" value="1"/>
</dbReference>
<proteinExistence type="predicted"/>
<feature type="transmembrane region" description="Helical" evidence="6">
    <location>
        <begin position="69"/>
        <end position="90"/>
    </location>
</feature>
<evidence type="ECO:0000313" key="8">
    <source>
        <dbReference type="Proteomes" id="UP000027980"/>
    </source>
</evidence>
<dbReference type="OrthoDB" id="5638726at2"/>
<keyword evidence="3 6" id="KW-0812">Transmembrane</keyword>
<dbReference type="PANTHER" id="PTHR30086">
    <property type="entry name" value="ARGININE EXPORTER PROTEIN ARGO"/>
    <property type="match status" value="1"/>
</dbReference>
<dbReference type="KEGG" id="tap:GZ22_13720"/>
<feature type="transmembrane region" description="Helical" evidence="6">
    <location>
        <begin position="180"/>
        <end position="198"/>
    </location>
</feature>
<dbReference type="Proteomes" id="UP000027980">
    <property type="component" value="Chromosome"/>
</dbReference>
<dbReference type="HOGENOM" id="CLU_087840_4_0_9"/>
<evidence type="ECO:0000256" key="5">
    <source>
        <dbReference type="ARBA" id="ARBA00023136"/>
    </source>
</evidence>